<dbReference type="Pfam" id="PF02556">
    <property type="entry name" value="SecB"/>
    <property type="match status" value="1"/>
</dbReference>
<dbReference type="PANTHER" id="PTHR36918">
    <property type="match status" value="1"/>
</dbReference>
<protein>
    <submittedName>
        <fullName evidence="2">Protein-export protein SecB</fullName>
    </submittedName>
</protein>
<dbReference type="SUPFAM" id="SSF54611">
    <property type="entry name" value="SecB-like"/>
    <property type="match status" value="1"/>
</dbReference>
<accession>A0ABN8BQI2</accession>
<sequence>MSILNFQGYTVKQMEYLSNENFNKNQQSVTLEPRLQSDIKIEGTNIEITLSVKVGSVEDNLSPFFVSCTVEGIFVYQPSEDDTAMGIDNFAHNNAVAILYPYVRTIITSLTVNSNEFPAYIMPTINISELLQMEQNK</sequence>
<dbReference type="PANTHER" id="PTHR36918:SF1">
    <property type="entry name" value="PROTEIN-EXPORT PROTEIN SECB"/>
    <property type="match status" value="1"/>
</dbReference>
<dbReference type="InterPro" id="IPR035958">
    <property type="entry name" value="SecB-like_sf"/>
</dbReference>
<reference evidence="2 3" key="1">
    <citation type="submission" date="2021-11" db="EMBL/GenBank/DDBJ databases">
        <authorList>
            <person name="Depoorter E."/>
        </authorList>
    </citation>
    <scope>NUCLEOTIDE SEQUENCE [LARGE SCALE GENOMIC DNA]</scope>
    <source>
        <strain evidence="2 3">LMG 24286</strain>
    </source>
</reference>
<dbReference type="Gene3D" id="3.10.420.10">
    <property type="entry name" value="SecB-like"/>
    <property type="match status" value="1"/>
</dbReference>
<dbReference type="Proteomes" id="UP000789719">
    <property type="component" value="Unassembled WGS sequence"/>
</dbReference>
<gene>
    <name evidence="2" type="primary">secB</name>
    <name evidence="2" type="ORF">WGH24286_01334</name>
</gene>
<comment type="caution">
    <text evidence="2">The sequence shown here is derived from an EMBL/GenBank/DDBJ whole genome shotgun (WGS) entry which is preliminary data.</text>
</comment>
<dbReference type="InterPro" id="IPR003708">
    <property type="entry name" value="SecB"/>
</dbReference>
<organism evidence="2 3">
    <name type="scientific">Periweissella ghanensis</name>
    <dbReference type="NCBI Taxonomy" id="467997"/>
    <lineage>
        <taxon>Bacteria</taxon>
        <taxon>Bacillati</taxon>
        <taxon>Bacillota</taxon>
        <taxon>Bacilli</taxon>
        <taxon>Lactobacillales</taxon>
        <taxon>Lactobacillaceae</taxon>
        <taxon>Periweissella</taxon>
    </lineage>
</organism>
<dbReference type="RefSeq" id="WP_230098974.1">
    <property type="nucleotide sequence ID" value="NZ_CAKKNT010000018.1"/>
</dbReference>
<evidence type="ECO:0000256" key="1">
    <source>
        <dbReference type="ARBA" id="ARBA00009990"/>
    </source>
</evidence>
<evidence type="ECO:0000313" key="2">
    <source>
        <dbReference type="EMBL" id="CAH0418891.1"/>
    </source>
</evidence>
<dbReference type="EMBL" id="CAKKNT010000018">
    <property type="protein sequence ID" value="CAH0418891.1"/>
    <property type="molecule type" value="Genomic_DNA"/>
</dbReference>
<name>A0ABN8BQI2_9LACO</name>
<keyword evidence="3" id="KW-1185">Reference proteome</keyword>
<comment type="similarity">
    <text evidence="1">Belongs to the SecB family.</text>
</comment>
<evidence type="ECO:0000313" key="3">
    <source>
        <dbReference type="Proteomes" id="UP000789719"/>
    </source>
</evidence>
<proteinExistence type="inferred from homology"/>